<dbReference type="EMBL" id="UINC01001144">
    <property type="protein sequence ID" value="SUZ72112.1"/>
    <property type="molecule type" value="Genomic_DNA"/>
</dbReference>
<reference evidence="6" key="1">
    <citation type="submission" date="2018-05" db="EMBL/GenBank/DDBJ databases">
        <authorList>
            <person name="Lanie J.A."/>
            <person name="Ng W.-L."/>
            <person name="Kazmierczak K.M."/>
            <person name="Andrzejewski T.M."/>
            <person name="Davidsen T.M."/>
            <person name="Wayne K.J."/>
            <person name="Tettelin H."/>
            <person name="Glass J.I."/>
            <person name="Rusch D."/>
            <person name="Podicherti R."/>
            <person name="Tsui H.-C.T."/>
            <person name="Winkler M.E."/>
        </authorList>
    </citation>
    <scope>NUCLEOTIDE SEQUENCE</scope>
</reference>
<dbReference type="GO" id="GO:0005829">
    <property type="term" value="C:cytosol"/>
    <property type="evidence" value="ECO:0007669"/>
    <property type="project" value="TreeGrafter"/>
</dbReference>
<dbReference type="InterPro" id="IPR006139">
    <property type="entry name" value="D-isomer_2_OHA_DH_cat_dom"/>
</dbReference>
<evidence type="ECO:0000259" key="4">
    <source>
        <dbReference type="Pfam" id="PF00389"/>
    </source>
</evidence>
<protein>
    <recommendedName>
        <fullName evidence="7">S-adenosyl-L-homocysteine hydrolase NAD binding domain-containing protein</fullName>
    </recommendedName>
</protein>
<sequence length="306" mass="33686">MKVVVTPPAFYKSESLKSKLSSLFPNTVYNQNTNYLSGEELMDFLKDADAAIIGRDPVTQDTLDALPQLKMISKYGVGLENLDLDAIKQRGIELAVTTGINKRSVAELTLSFMVGLCHNIFISAERMKRGEWIREGGQDLSGKTIGIIGCGNVGKEVIKILKPFGCKILINDIEDRSKFCREQGAIESSFELLIKESDIVSLHVPLTNLTRDMINHNVLKDMKANAFLVNTSRGPVVNPSHLHRALVSKEILGAALDVFCSEPPDDIEFLQLPQLMVTPHIGGNSIEAVEAMGQGAIDNLLKYFNK</sequence>
<dbReference type="AlphaFoldDB" id="A0A381PYG9"/>
<evidence type="ECO:0008006" key="7">
    <source>
        <dbReference type="Google" id="ProtNLM"/>
    </source>
</evidence>
<name>A0A381PYG9_9ZZZZ</name>
<evidence type="ECO:0000313" key="6">
    <source>
        <dbReference type="EMBL" id="SUZ72112.1"/>
    </source>
</evidence>
<dbReference type="CDD" id="cd12172">
    <property type="entry name" value="PGDH_like_2"/>
    <property type="match status" value="1"/>
</dbReference>
<dbReference type="InterPro" id="IPR036291">
    <property type="entry name" value="NAD(P)-bd_dom_sf"/>
</dbReference>
<dbReference type="Pfam" id="PF00389">
    <property type="entry name" value="2-Hacid_dh"/>
    <property type="match status" value="1"/>
</dbReference>
<dbReference type="GO" id="GO:0030267">
    <property type="term" value="F:glyoxylate reductase (NADPH) activity"/>
    <property type="evidence" value="ECO:0007669"/>
    <property type="project" value="TreeGrafter"/>
</dbReference>
<evidence type="ECO:0000256" key="1">
    <source>
        <dbReference type="ARBA" id="ARBA00005854"/>
    </source>
</evidence>
<dbReference type="GO" id="GO:0016618">
    <property type="term" value="F:hydroxypyruvate reductase [NAD(P)H] activity"/>
    <property type="evidence" value="ECO:0007669"/>
    <property type="project" value="TreeGrafter"/>
</dbReference>
<dbReference type="InterPro" id="IPR050223">
    <property type="entry name" value="D-isomer_2-hydroxyacid_DH"/>
</dbReference>
<dbReference type="Gene3D" id="3.40.50.720">
    <property type="entry name" value="NAD(P)-binding Rossmann-like Domain"/>
    <property type="match status" value="2"/>
</dbReference>
<gene>
    <name evidence="6" type="ORF">METZ01_LOCUS24966</name>
</gene>
<dbReference type="SUPFAM" id="SSF51735">
    <property type="entry name" value="NAD(P)-binding Rossmann-fold domains"/>
    <property type="match status" value="1"/>
</dbReference>
<keyword evidence="2" id="KW-0560">Oxidoreductase</keyword>
<accession>A0A381PYG9</accession>
<dbReference type="GO" id="GO:0004617">
    <property type="term" value="F:phosphoglycerate dehydrogenase activity"/>
    <property type="evidence" value="ECO:0007669"/>
    <property type="project" value="UniProtKB-ARBA"/>
</dbReference>
<dbReference type="GO" id="GO:0047545">
    <property type="term" value="F:(S)-2-hydroxyglutarate dehydrogenase activity"/>
    <property type="evidence" value="ECO:0007669"/>
    <property type="project" value="UniProtKB-ARBA"/>
</dbReference>
<dbReference type="InterPro" id="IPR006140">
    <property type="entry name" value="D-isomer_DH_NAD-bd"/>
</dbReference>
<dbReference type="GO" id="GO:0051287">
    <property type="term" value="F:NAD binding"/>
    <property type="evidence" value="ECO:0007669"/>
    <property type="project" value="InterPro"/>
</dbReference>
<dbReference type="FunFam" id="3.40.50.720:FF:000041">
    <property type="entry name" value="D-3-phosphoglycerate dehydrogenase"/>
    <property type="match status" value="1"/>
</dbReference>
<keyword evidence="3" id="KW-0520">NAD</keyword>
<feature type="domain" description="D-isomer specific 2-hydroxyacid dehydrogenase NAD-binding" evidence="5">
    <location>
        <begin position="111"/>
        <end position="282"/>
    </location>
</feature>
<dbReference type="PROSITE" id="PS00670">
    <property type="entry name" value="D_2_HYDROXYACID_DH_2"/>
    <property type="match status" value="1"/>
</dbReference>
<evidence type="ECO:0000256" key="3">
    <source>
        <dbReference type="ARBA" id="ARBA00023027"/>
    </source>
</evidence>
<dbReference type="PANTHER" id="PTHR10996:SF283">
    <property type="entry name" value="GLYOXYLATE_HYDROXYPYRUVATE REDUCTASE B"/>
    <property type="match status" value="1"/>
</dbReference>
<evidence type="ECO:0000256" key="2">
    <source>
        <dbReference type="ARBA" id="ARBA00023002"/>
    </source>
</evidence>
<evidence type="ECO:0000259" key="5">
    <source>
        <dbReference type="Pfam" id="PF02826"/>
    </source>
</evidence>
<dbReference type="GO" id="GO:0006564">
    <property type="term" value="P:L-serine biosynthetic process"/>
    <property type="evidence" value="ECO:0007669"/>
    <property type="project" value="UniProtKB-ARBA"/>
</dbReference>
<dbReference type="Pfam" id="PF02826">
    <property type="entry name" value="2-Hacid_dh_C"/>
    <property type="match status" value="1"/>
</dbReference>
<organism evidence="6">
    <name type="scientific">marine metagenome</name>
    <dbReference type="NCBI Taxonomy" id="408172"/>
    <lineage>
        <taxon>unclassified sequences</taxon>
        <taxon>metagenomes</taxon>
        <taxon>ecological metagenomes</taxon>
    </lineage>
</organism>
<dbReference type="SUPFAM" id="SSF52283">
    <property type="entry name" value="Formate/glycerate dehydrogenase catalytic domain-like"/>
    <property type="match status" value="1"/>
</dbReference>
<dbReference type="PROSITE" id="PS00671">
    <property type="entry name" value="D_2_HYDROXYACID_DH_3"/>
    <property type="match status" value="1"/>
</dbReference>
<dbReference type="InterPro" id="IPR029753">
    <property type="entry name" value="D-isomer_DH_CS"/>
</dbReference>
<proteinExistence type="inferred from homology"/>
<feature type="domain" description="D-isomer specific 2-hydroxyacid dehydrogenase catalytic" evidence="4">
    <location>
        <begin position="35"/>
        <end position="305"/>
    </location>
</feature>
<comment type="similarity">
    <text evidence="1">Belongs to the D-isomer specific 2-hydroxyacid dehydrogenase family.</text>
</comment>
<dbReference type="PANTHER" id="PTHR10996">
    <property type="entry name" value="2-HYDROXYACID DEHYDROGENASE-RELATED"/>
    <property type="match status" value="1"/>
</dbReference>